<dbReference type="CDD" id="cd00130">
    <property type="entry name" value="PAS"/>
    <property type="match status" value="1"/>
</dbReference>
<keyword evidence="7" id="KW-0597">Phosphoprotein</keyword>
<dbReference type="EMBL" id="FOPY01000019">
    <property type="protein sequence ID" value="SFI11640.1"/>
    <property type="molecule type" value="Genomic_DNA"/>
</dbReference>
<dbReference type="InterPro" id="IPR004358">
    <property type="entry name" value="Sig_transdc_His_kin-like_C"/>
</dbReference>
<dbReference type="EC" id="2.7.13.3" evidence="3"/>
<keyword evidence="9" id="KW-0808">Transferase</keyword>
<dbReference type="Proteomes" id="UP000199040">
    <property type="component" value="Unassembled WGS sequence"/>
</dbReference>
<dbReference type="InterPro" id="IPR036890">
    <property type="entry name" value="HATPase_C_sf"/>
</dbReference>
<comment type="subcellular location">
    <subcellularLocation>
        <location evidence="2">Cell membrane</location>
    </subcellularLocation>
</comment>
<evidence type="ECO:0000313" key="22">
    <source>
        <dbReference type="Proteomes" id="UP000199040"/>
    </source>
</evidence>
<evidence type="ECO:0000256" key="15">
    <source>
        <dbReference type="ARBA" id="ARBA00023012"/>
    </source>
</evidence>
<evidence type="ECO:0000259" key="20">
    <source>
        <dbReference type="PROSITE" id="PS50112"/>
    </source>
</evidence>
<dbReference type="GO" id="GO:0016036">
    <property type="term" value="P:cellular response to phosphate starvation"/>
    <property type="evidence" value="ECO:0007669"/>
    <property type="project" value="TreeGrafter"/>
</dbReference>
<dbReference type="NCBIfam" id="TIGR02966">
    <property type="entry name" value="phoR_proteo"/>
    <property type="match status" value="1"/>
</dbReference>
<dbReference type="SUPFAM" id="SSF47384">
    <property type="entry name" value="Homodimeric domain of signal transducing histidine kinase"/>
    <property type="match status" value="1"/>
</dbReference>
<evidence type="ECO:0000256" key="8">
    <source>
        <dbReference type="ARBA" id="ARBA00022592"/>
    </source>
</evidence>
<keyword evidence="12 21" id="KW-0418">Kinase</keyword>
<evidence type="ECO:0000256" key="2">
    <source>
        <dbReference type="ARBA" id="ARBA00004236"/>
    </source>
</evidence>
<evidence type="ECO:0000256" key="17">
    <source>
        <dbReference type="ARBA" id="ARBA00025207"/>
    </source>
</evidence>
<dbReference type="GO" id="GO:0005524">
    <property type="term" value="F:ATP binding"/>
    <property type="evidence" value="ECO:0007669"/>
    <property type="project" value="UniProtKB-KW"/>
</dbReference>
<dbReference type="Pfam" id="PF00512">
    <property type="entry name" value="HisKA"/>
    <property type="match status" value="1"/>
</dbReference>
<dbReference type="GO" id="GO:0004721">
    <property type="term" value="F:phosphoprotein phosphatase activity"/>
    <property type="evidence" value="ECO:0007669"/>
    <property type="project" value="InterPro"/>
</dbReference>
<dbReference type="PANTHER" id="PTHR45453:SF1">
    <property type="entry name" value="PHOSPHATE REGULON SENSOR PROTEIN PHOR"/>
    <property type="match status" value="1"/>
</dbReference>
<dbReference type="InterPro" id="IPR021766">
    <property type="entry name" value="PhoR_N"/>
</dbReference>
<dbReference type="InterPro" id="IPR005467">
    <property type="entry name" value="His_kinase_dom"/>
</dbReference>
<dbReference type="AlphaFoldDB" id="A0A1I3FKD9"/>
<dbReference type="NCBIfam" id="NF008235">
    <property type="entry name" value="PRK11006.1"/>
    <property type="match status" value="1"/>
</dbReference>
<accession>A0A1I3FKD9</accession>
<gene>
    <name evidence="21" type="ORF">SAMN04487959_11917</name>
</gene>
<name>A0A1I3FKD9_9GAMM</name>
<evidence type="ECO:0000256" key="10">
    <source>
        <dbReference type="ARBA" id="ARBA00022692"/>
    </source>
</evidence>
<dbReference type="Gene3D" id="1.10.287.130">
    <property type="match status" value="1"/>
</dbReference>
<evidence type="ECO:0000256" key="12">
    <source>
        <dbReference type="ARBA" id="ARBA00022777"/>
    </source>
</evidence>
<proteinExistence type="predicted"/>
<dbReference type="InterPro" id="IPR035965">
    <property type="entry name" value="PAS-like_dom_sf"/>
</dbReference>
<evidence type="ECO:0000256" key="18">
    <source>
        <dbReference type="SAM" id="Phobius"/>
    </source>
</evidence>
<dbReference type="PRINTS" id="PR00344">
    <property type="entry name" value="BCTRLSENSOR"/>
</dbReference>
<keyword evidence="13" id="KW-0067">ATP-binding</keyword>
<dbReference type="CDD" id="cd00082">
    <property type="entry name" value="HisKA"/>
    <property type="match status" value="1"/>
</dbReference>
<evidence type="ECO:0000259" key="19">
    <source>
        <dbReference type="PROSITE" id="PS50109"/>
    </source>
</evidence>
<keyword evidence="15" id="KW-0902">Two-component regulatory system</keyword>
<dbReference type="RefSeq" id="WP_092849768.1">
    <property type="nucleotide sequence ID" value="NZ_FOPY01000019.1"/>
</dbReference>
<protein>
    <recommendedName>
        <fullName evidence="4">Phosphate regulon sensor protein PhoR</fullName>
        <ecNumber evidence="3">2.7.13.3</ecNumber>
    </recommendedName>
</protein>
<evidence type="ECO:0000313" key="21">
    <source>
        <dbReference type="EMBL" id="SFI11640.1"/>
    </source>
</evidence>
<dbReference type="PROSITE" id="PS50112">
    <property type="entry name" value="PAS"/>
    <property type="match status" value="1"/>
</dbReference>
<organism evidence="21 22">
    <name type="scientific">Modicisalibacter xianhensis</name>
    <dbReference type="NCBI Taxonomy" id="442341"/>
    <lineage>
        <taxon>Bacteria</taxon>
        <taxon>Pseudomonadati</taxon>
        <taxon>Pseudomonadota</taxon>
        <taxon>Gammaproteobacteria</taxon>
        <taxon>Oceanospirillales</taxon>
        <taxon>Halomonadaceae</taxon>
        <taxon>Modicisalibacter</taxon>
    </lineage>
</organism>
<dbReference type="GO" id="GO:0000155">
    <property type="term" value="F:phosphorelay sensor kinase activity"/>
    <property type="evidence" value="ECO:0007669"/>
    <property type="project" value="InterPro"/>
</dbReference>
<reference evidence="21 22" key="1">
    <citation type="submission" date="2016-10" db="EMBL/GenBank/DDBJ databases">
        <authorList>
            <person name="de Groot N.N."/>
        </authorList>
    </citation>
    <scope>NUCLEOTIDE SEQUENCE [LARGE SCALE GENOMIC DNA]</scope>
    <source>
        <strain evidence="21 22">CGMCC 1.6848</strain>
    </source>
</reference>
<keyword evidence="6" id="KW-1003">Cell membrane</keyword>
<dbReference type="Pfam" id="PF11808">
    <property type="entry name" value="PhoR"/>
    <property type="match status" value="1"/>
</dbReference>
<dbReference type="InterPro" id="IPR036097">
    <property type="entry name" value="HisK_dim/P_sf"/>
</dbReference>
<comment type="catalytic activity">
    <reaction evidence="1">
        <text>ATP + protein L-histidine = ADP + protein N-phospho-L-histidine.</text>
        <dbReference type="EC" id="2.7.13.3"/>
    </reaction>
</comment>
<dbReference type="STRING" id="442341.SAMN04487959_11917"/>
<keyword evidence="10 18" id="KW-0812">Transmembrane</keyword>
<keyword evidence="22" id="KW-1185">Reference proteome</keyword>
<evidence type="ECO:0000256" key="14">
    <source>
        <dbReference type="ARBA" id="ARBA00022989"/>
    </source>
</evidence>
<feature type="transmembrane region" description="Helical" evidence="18">
    <location>
        <begin position="20"/>
        <end position="42"/>
    </location>
</feature>
<dbReference type="InterPro" id="IPR000014">
    <property type="entry name" value="PAS"/>
</dbReference>
<dbReference type="InterPro" id="IPR003594">
    <property type="entry name" value="HATPase_dom"/>
</dbReference>
<dbReference type="SUPFAM" id="SSF55785">
    <property type="entry name" value="PYP-like sensor domain (PAS domain)"/>
    <property type="match status" value="1"/>
</dbReference>
<keyword evidence="16 18" id="KW-0472">Membrane</keyword>
<dbReference type="InterPro" id="IPR050351">
    <property type="entry name" value="BphY/WalK/GraS-like"/>
</dbReference>
<evidence type="ECO:0000256" key="4">
    <source>
        <dbReference type="ARBA" id="ARBA00019665"/>
    </source>
</evidence>
<evidence type="ECO:0000256" key="16">
    <source>
        <dbReference type="ARBA" id="ARBA00023136"/>
    </source>
</evidence>
<evidence type="ECO:0000256" key="9">
    <source>
        <dbReference type="ARBA" id="ARBA00022679"/>
    </source>
</evidence>
<dbReference type="SUPFAM" id="SSF55874">
    <property type="entry name" value="ATPase domain of HSP90 chaperone/DNA topoisomerase II/histidine kinase"/>
    <property type="match status" value="1"/>
</dbReference>
<evidence type="ECO:0000256" key="5">
    <source>
        <dbReference type="ARBA" id="ARBA00022448"/>
    </source>
</evidence>
<keyword evidence="5" id="KW-0813">Transport</keyword>
<dbReference type="PROSITE" id="PS50109">
    <property type="entry name" value="HIS_KIN"/>
    <property type="match status" value="1"/>
</dbReference>
<evidence type="ECO:0000256" key="7">
    <source>
        <dbReference type="ARBA" id="ARBA00022553"/>
    </source>
</evidence>
<dbReference type="Pfam" id="PF02518">
    <property type="entry name" value="HATPase_c"/>
    <property type="match status" value="1"/>
</dbReference>
<dbReference type="FunFam" id="1.10.287.130:FF:000001">
    <property type="entry name" value="Two-component sensor histidine kinase"/>
    <property type="match status" value="1"/>
</dbReference>
<dbReference type="Gene3D" id="3.30.565.10">
    <property type="entry name" value="Histidine kinase-like ATPase, C-terminal domain"/>
    <property type="match status" value="1"/>
</dbReference>
<evidence type="ECO:0000256" key="6">
    <source>
        <dbReference type="ARBA" id="ARBA00022475"/>
    </source>
</evidence>
<dbReference type="GO" id="GO:0006817">
    <property type="term" value="P:phosphate ion transport"/>
    <property type="evidence" value="ECO:0007669"/>
    <property type="project" value="UniProtKB-KW"/>
</dbReference>
<evidence type="ECO:0000256" key="11">
    <source>
        <dbReference type="ARBA" id="ARBA00022741"/>
    </source>
</evidence>
<feature type="domain" description="PAS" evidence="20">
    <location>
        <begin position="86"/>
        <end position="131"/>
    </location>
</feature>
<evidence type="ECO:0000256" key="13">
    <source>
        <dbReference type="ARBA" id="ARBA00022840"/>
    </source>
</evidence>
<dbReference type="InterPro" id="IPR014310">
    <property type="entry name" value="Sig_transdc_His_kinase_PhoR"/>
</dbReference>
<dbReference type="GO" id="GO:0005886">
    <property type="term" value="C:plasma membrane"/>
    <property type="evidence" value="ECO:0007669"/>
    <property type="project" value="UniProtKB-SubCell"/>
</dbReference>
<dbReference type="SMART" id="SM00388">
    <property type="entry name" value="HisKA"/>
    <property type="match status" value="1"/>
</dbReference>
<dbReference type="PANTHER" id="PTHR45453">
    <property type="entry name" value="PHOSPHATE REGULON SENSOR PROTEIN PHOR"/>
    <property type="match status" value="1"/>
</dbReference>
<dbReference type="InterPro" id="IPR003661">
    <property type="entry name" value="HisK_dim/P_dom"/>
</dbReference>
<dbReference type="Gene3D" id="3.30.450.20">
    <property type="entry name" value="PAS domain"/>
    <property type="match status" value="1"/>
</dbReference>
<evidence type="ECO:0000256" key="3">
    <source>
        <dbReference type="ARBA" id="ARBA00012438"/>
    </source>
</evidence>
<keyword evidence="14 18" id="KW-1133">Transmembrane helix</keyword>
<comment type="function">
    <text evidence="17">Member of the two-component regulatory system PhoR/PhoB involved in the phosphate regulon genes expression. PhoR may function as a membrane-associated protein kinase that phosphorylates PhoB in response to environmental signals.</text>
</comment>
<evidence type="ECO:0000256" key="1">
    <source>
        <dbReference type="ARBA" id="ARBA00000085"/>
    </source>
</evidence>
<sequence length="452" mass="51632">MYYWTNELWRLAYLVGGLGLLGWVLGEPGWGLAAGLGLFVFIHLRHLRQLYVWLALHPGQEPPAGTGVWGDLFDRLYRYQKGQRQTQERLRDIIRRVQDSSEAMRDSVVMLDSRGDMEWWNSAAERMLGLQTRHDRGQHVTNLLRDPRFIAYFNARDYREPLTLPSPIRDDLVLQFQITLFGDNERLVMARDITRLHRLEQMRRDFVANVSHELRTPLTVLAGYLETYGEYADQLPPRWQRGIGQMQQQTTRMQNLVTDLLLLSRLETDHQVEQAEPIDIPGLLDSVRQDAESLSGDRHVLRVEIQESARLSGVAQEIRSAISNLVFNAVRYTPPDSTITLRWRPYRNGAALEVEDDGEGIDPIHIPRLTERFYRVDKGRSAETGGTGLGLAIVKHVLLRHDAQLEIDSRPGEGALFRCVFPAERLVVQDDEATQAGSRRMAQAAGSGQLPQ</sequence>
<keyword evidence="8" id="KW-0592">Phosphate transport</keyword>
<keyword evidence="11" id="KW-0547">Nucleotide-binding</keyword>
<feature type="domain" description="Histidine kinase" evidence="19">
    <location>
        <begin position="209"/>
        <end position="425"/>
    </location>
</feature>
<dbReference type="SMART" id="SM00387">
    <property type="entry name" value="HATPase_c"/>
    <property type="match status" value="1"/>
</dbReference>